<gene>
    <name evidence="7" type="ORF">PAPOLLO_LOCUS9453</name>
</gene>
<keyword evidence="4" id="KW-1015">Disulfide bond</keyword>
<dbReference type="AlphaFoldDB" id="A0A8S3WRJ6"/>
<evidence type="ECO:0000259" key="6">
    <source>
        <dbReference type="PROSITE" id="PS50240"/>
    </source>
</evidence>
<dbReference type="OrthoDB" id="9425590at2759"/>
<feature type="signal peptide" evidence="5">
    <location>
        <begin position="1"/>
        <end position="19"/>
    </location>
</feature>
<dbReference type="PANTHER" id="PTHR24276:SF91">
    <property type="entry name" value="AT26814P-RELATED"/>
    <property type="match status" value="1"/>
</dbReference>
<dbReference type="PANTHER" id="PTHR24276">
    <property type="entry name" value="POLYSERASE-RELATED"/>
    <property type="match status" value="1"/>
</dbReference>
<dbReference type="EMBL" id="CAJQZP010000693">
    <property type="protein sequence ID" value="CAG4977652.1"/>
    <property type="molecule type" value="Genomic_DNA"/>
</dbReference>
<evidence type="ECO:0000256" key="3">
    <source>
        <dbReference type="ARBA" id="ARBA00022825"/>
    </source>
</evidence>
<dbReference type="GO" id="GO:0006508">
    <property type="term" value="P:proteolysis"/>
    <property type="evidence" value="ECO:0007669"/>
    <property type="project" value="UniProtKB-KW"/>
</dbReference>
<dbReference type="Pfam" id="PF00089">
    <property type="entry name" value="Trypsin"/>
    <property type="match status" value="1"/>
</dbReference>
<name>A0A8S3WRJ6_PARAO</name>
<keyword evidence="3" id="KW-0720">Serine protease</keyword>
<evidence type="ECO:0000256" key="5">
    <source>
        <dbReference type="SAM" id="SignalP"/>
    </source>
</evidence>
<dbReference type="SMART" id="SM00020">
    <property type="entry name" value="Tryp_SPc"/>
    <property type="match status" value="1"/>
</dbReference>
<organism evidence="7 8">
    <name type="scientific">Parnassius apollo</name>
    <name type="common">Apollo butterfly</name>
    <name type="synonym">Papilio apollo</name>
    <dbReference type="NCBI Taxonomy" id="110799"/>
    <lineage>
        <taxon>Eukaryota</taxon>
        <taxon>Metazoa</taxon>
        <taxon>Ecdysozoa</taxon>
        <taxon>Arthropoda</taxon>
        <taxon>Hexapoda</taxon>
        <taxon>Insecta</taxon>
        <taxon>Pterygota</taxon>
        <taxon>Neoptera</taxon>
        <taxon>Endopterygota</taxon>
        <taxon>Lepidoptera</taxon>
        <taxon>Glossata</taxon>
        <taxon>Ditrysia</taxon>
        <taxon>Papilionoidea</taxon>
        <taxon>Papilionidae</taxon>
        <taxon>Parnassiinae</taxon>
        <taxon>Parnassini</taxon>
        <taxon>Parnassius</taxon>
        <taxon>Parnassius</taxon>
    </lineage>
</organism>
<dbReference type="GO" id="GO:0004252">
    <property type="term" value="F:serine-type endopeptidase activity"/>
    <property type="evidence" value="ECO:0007669"/>
    <property type="project" value="InterPro"/>
</dbReference>
<evidence type="ECO:0000313" key="8">
    <source>
        <dbReference type="Proteomes" id="UP000691718"/>
    </source>
</evidence>
<sequence>MRTSSVPIILAIGLVVATALPEKQERIVGGAETTIENYPYISAILFSPNYADYIQVCVGNVLNNRAILTVAHCFYGIEALIRWRIRVGSSYANSGGNVHYPSRIIIHPNFSRPGFENDIAILHSVYPFSFSNSVSAASIAGVNYNPGDDQVVYNVGWGKESVDQPNSEQLRSLQVLTINYNTCINIYIPVAIYPTENVICSGWHDSSSGANQCQGPSGSPLVHNGVIIGLYSFGWQCTYANYPAINTKVSSYTSWIVSNA</sequence>
<evidence type="ECO:0000256" key="4">
    <source>
        <dbReference type="ARBA" id="ARBA00023157"/>
    </source>
</evidence>
<dbReference type="CDD" id="cd00190">
    <property type="entry name" value="Tryp_SPc"/>
    <property type="match status" value="1"/>
</dbReference>
<evidence type="ECO:0000313" key="7">
    <source>
        <dbReference type="EMBL" id="CAG4977652.1"/>
    </source>
</evidence>
<dbReference type="Proteomes" id="UP000691718">
    <property type="component" value="Unassembled WGS sequence"/>
</dbReference>
<proteinExistence type="predicted"/>
<comment type="caution">
    <text evidence="7">The sequence shown here is derived from an EMBL/GenBank/DDBJ whole genome shotgun (WGS) entry which is preliminary data.</text>
</comment>
<protein>
    <submittedName>
        <fullName evidence="7">(apollo) hypothetical protein</fullName>
    </submittedName>
</protein>
<accession>A0A8S3WRJ6</accession>
<dbReference type="InterPro" id="IPR001254">
    <property type="entry name" value="Trypsin_dom"/>
</dbReference>
<dbReference type="InterPro" id="IPR050430">
    <property type="entry name" value="Peptidase_S1"/>
</dbReference>
<dbReference type="PROSITE" id="PS50240">
    <property type="entry name" value="TRYPSIN_DOM"/>
    <property type="match status" value="1"/>
</dbReference>
<keyword evidence="8" id="KW-1185">Reference proteome</keyword>
<evidence type="ECO:0000256" key="2">
    <source>
        <dbReference type="ARBA" id="ARBA00022801"/>
    </source>
</evidence>
<feature type="domain" description="Peptidase S1" evidence="6">
    <location>
        <begin position="27"/>
        <end position="260"/>
    </location>
</feature>
<evidence type="ECO:0000256" key="1">
    <source>
        <dbReference type="ARBA" id="ARBA00022670"/>
    </source>
</evidence>
<reference evidence="7" key="1">
    <citation type="submission" date="2021-04" db="EMBL/GenBank/DDBJ databases">
        <authorList>
            <person name="Tunstrom K."/>
        </authorList>
    </citation>
    <scope>NUCLEOTIDE SEQUENCE</scope>
</reference>
<keyword evidence="1" id="KW-0645">Protease</keyword>
<feature type="chain" id="PRO_5035776668" evidence="5">
    <location>
        <begin position="20"/>
        <end position="260"/>
    </location>
</feature>
<keyword evidence="2" id="KW-0378">Hydrolase</keyword>
<keyword evidence="5" id="KW-0732">Signal</keyword>